<dbReference type="RefSeq" id="XP_066653950.1">
    <property type="nucleotide sequence ID" value="XM_066796293.1"/>
</dbReference>
<keyword evidence="3" id="KW-1185">Reference proteome</keyword>
<organism evidence="2 3">
    <name type="scientific">Phyllosticta citribraziliensis</name>
    <dbReference type="NCBI Taxonomy" id="989973"/>
    <lineage>
        <taxon>Eukaryota</taxon>
        <taxon>Fungi</taxon>
        <taxon>Dikarya</taxon>
        <taxon>Ascomycota</taxon>
        <taxon>Pezizomycotina</taxon>
        <taxon>Dothideomycetes</taxon>
        <taxon>Dothideomycetes incertae sedis</taxon>
        <taxon>Botryosphaeriales</taxon>
        <taxon>Phyllostictaceae</taxon>
        <taxon>Phyllosticta</taxon>
    </lineage>
</organism>
<sequence>MSQRLNFPWRLARSLCTSRLVLVYLVIYPAPVHALSAHSQSRSVRLPLFRSPPVPPPGRAAAGAAWQSLAPTRTTGWAERRLKAERLSGRYRVCLRRGTAAGKESKRTEKGKKKKKRKGKKKKTRSSRGGTDAKHAGTEPYRQPRTISSLTYRMYVRSQPGYKKKSGHEAQF</sequence>
<dbReference type="GeneID" id="92029199"/>
<evidence type="ECO:0000313" key="2">
    <source>
        <dbReference type="EMBL" id="KAK7535225.1"/>
    </source>
</evidence>
<accession>A0ABR1LJ54</accession>
<dbReference type="EMBL" id="JBBPEH010000008">
    <property type="protein sequence ID" value="KAK7535225.1"/>
    <property type="molecule type" value="Genomic_DNA"/>
</dbReference>
<comment type="caution">
    <text evidence="2">The sequence shown here is derived from an EMBL/GenBank/DDBJ whole genome shotgun (WGS) entry which is preliminary data.</text>
</comment>
<reference evidence="2 3" key="1">
    <citation type="submission" date="2024-04" db="EMBL/GenBank/DDBJ databases">
        <title>Phyllosticta paracitricarpa is synonymous to the EU quarantine fungus P. citricarpa based on phylogenomic analyses.</title>
        <authorList>
            <consortium name="Lawrence Berkeley National Laboratory"/>
            <person name="Van ingen-buijs V.A."/>
            <person name="Van westerhoven A.C."/>
            <person name="Haridas S."/>
            <person name="Skiadas P."/>
            <person name="Martin F."/>
            <person name="Groenewald J.Z."/>
            <person name="Crous P.W."/>
            <person name="Seidl M.F."/>
        </authorList>
    </citation>
    <scope>NUCLEOTIDE SEQUENCE [LARGE SCALE GENOMIC DNA]</scope>
    <source>
        <strain evidence="2 3">CPC 17464</strain>
    </source>
</reference>
<gene>
    <name evidence="2" type="ORF">J3D65DRAFT_445327</name>
</gene>
<feature type="compositionally biased region" description="Basic residues" evidence="1">
    <location>
        <begin position="109"/>
        <end position="126"/>
    </location>
</feature>
<evidence type="ECO:0000313" key="3">
    <source>
        <dbReference type="Proteomes" id="UP001360953"/>
    </source>
</evidence>
<name>A0ABR1LJ54_9PEZI</name>
<evidence type="ECO:0000256" key="1">
    <source>
        <dbReference type="SAM" id="MobiDB-lite"/>
    </source>
</evidence>
<proteinExistence type="predicted"/>
<dbReference type="Proteomes" id="UP001360953">
    <property type="component" value="Unassembled WGS sequence"/>
</dbReference>
<protein>
    <submittedName>
        <fullName evidence="2">Uncharacterized protein</fullName>
    </submittedName>
</protein>
<feature type="region of interest" description="Disordered" evidence="1">
    <location>
        <begin position="95"/>
        <end position="153"/>
    </location>
</feature>